<feature type="domain" description="Gamma-glutamylcyclotransferase AIG2-like" evidence="3">
    <location>
        <begin position="54"/>
        <end position="143"/>
    </location>
</feature>
<dbReference type="PANTHER" id="PTHR31544">
    <property type="entry name" value="AIG2-LIKE PROTEIN D"/>
    <property type="match status" value="1"/>
</dbReference>
<reference evidence="4" key="1">
    <citation type="journal article" date="2020" name="Stud. Mycol.">
        <title>101 Dothideomycetes genomes: a test case for predicting lifestyles and emergence of pathogens.</title>
        <authorList>
            <person name="Haridas S."/>
            <person name="Albert R."/>
            <person name="Binder M."/>
            <person name="Bloem J."/>
            <person name="Labutti K."/>
            <person name="Salamov A."/>
            <person name="Andreopoulos B."/>
            <person name="Baker S."/>
            <person name="Barry K."/>
            <person name="Bills G."/>
            <person name="Bluhm B."/>
            <person name="Cannon C."/>
            <person name="Castanera R."/>
            <person name="Culley D."/>
            <person name="Daum C."/>
            <person name="Ezra D."/>
            <person name="Gonzalez J."/>
            <person name="Henrissat B."/>
            <person name="Kuo A."/>
            <person name="Liang C."/>
            <person name="Lipzen A."/>
            <person name="Lutzoni F."/>
            <person name="Magnuson J."/>
            <person name="Mondo S."/>
            <person name="Nolan M."/>
            <person name="Ohm R."/>
            <person name="Pangilinan J."/>
            <person name="Park H.-J."/>
            <person name="Ramirez L."/>
            <person name="Alfaro M."/>
            <person name="Sun H."/>
            <person name="Tritt A."/>
            <person name="Yoshinaga Y."/>
            <person name="Zwiers L.-H."/>
            <person name="Turgeon B."/>
            <person name="Goodwin S."/>
            <person name="Spatafora J."/>
            <person name="Crous P."/>
            <person name="Grigoriev I."/>
        </authorList>
    </citation>
    <scope>NUCLEOTIDE SEQUENCE</scope>
    <source>
        <strain evidence="4">CBS 101060</strain>
    </source>
</reference>
<dbReference type="PANTHER" id="PTHR31544:SF4">
    <property type="entry name" value="GAMMA-GLUTAMYLCYCLOTRANSFERASE-RELATED"/>
    <property type="match status" value="1"/>
</dbReference>
<evidence type="ECO:0000259" key="3">
    <source>
        <dbReference type="Pfam" id="PF06094"/>
    </source>
</evidence>
<dbReference type="OrthoDB" id="3262926at2759"/>
<feature type="region of interest" description="Disordered" evidence="2">
    <location>
        <begin position="1"/>
        <end position="22"/>
    </location>
</feature>
<dbReference type="InterPro" id="IPR045038">
    <property type="entry name" value="AIG2-like"/>
</dbReference>
<dbReference type="InterPro" id="IPR036568">
    <property type="entry name" value="GGCT-like_sf"/>
</dbReference>
<comment type="similarity">
    <text evidence="1">Belongs to the gamma-glutamylcyclotransferase family.</text>
</comment>
<feature type="compositionally biased region" description="Polar residues" evidence="2">
    <location>
        <begin position="1"/>
        <end position="21"/>
    </location>
</feature>
<dbReference type="Pfam" id="PF06094">
    <property type="entry name" value="GGACT"/>
    <property type="match status" value="1"/>
</dbReference>
<dbReference type="InterPro" id="IPR009288">
    <property type="entry name" value="AIG2-like_dom"/>
</dbReference>
<keyword evidence="5" id="KW-1185">Reference proteome</keyword>
<dbReference type="Gene3D" id="3.10.490.10">
    <property type="entry name" value="Gamma-glutamyl cyclotransferase-like"/>
    <property type="match status" value="1"/>
</dbReference>
<dbReference type="SUPFAM" id="SSF110857">
    <property type="entry name" value="Gamma-glutamyl cyclotransferase-like"/>
    <property type="match status" value="1"/>
</dbReference>
<protein>
    <recommendedName>
        <fullName evidence="3">Gamma-glutamylcyclotransferase AIG2-like domain-containing protein</fullName>
    </recommendedName>
</protein>
<organism evidence="4 5">
    <name type="scientific">Patellaria atrata CBS 101060</name>
    <dbReference type="NCBI Taxonomy" id="1346257"/>
    <lineage>
        <taxon>Eukaryota</taxon>
        <taxon>Fungi</taxon>
        <taxon>Dikarya</taxon>
        <taxon>Ascomycota</taxon>
        <taxon>Pezizomycotina</taxon>
        <taxon>Dothideomycetes</taxon>
        <taxon>Dothideomycetes incertae sedis</taxon>
        <taxon>Patellariales</taxon>
        <taxon>Patellariaceae</taxon>
        <taxon>Patellaria</taxon>
    </lineage>
</organism>
<proteinExistence type="inferred from homology"/>
<comment type="caution">
    <text evidence="4">The sequence shown here is derived from an EMBL/GenBank/DDBJ whole genome shotgun (WGS) entry which is preliminary data.</text>
</comment>
<evidence type="ECO:0000256" key="1">
    <source>
        <dbReference type="ARBA" id="ARBA00008861"/>
    </source>
</evidence>
<dbReference type="EMBL" id="MU006091">
    <property type="protein sequence ID" value="KAF2841596.1"/>
    <property type="molecule type" value="Genomic_DNA"/>
</dbReference>
<evidence type="ECO:0000256" key="2">
    <source>
        <dbReference type="SAM" id="MobiDB-lite"/>
    </source>
</evidence>
<sequence>MSSQTIPPSLPTATVPATSPAHTEGSFRLNAVMNRAASVDKQDHTERRFEPCHMFFYGSPMDTEVLQAILKLSKTPIAQRGMLEGFSMKMWSIYHALIKDVAGKVEGTVWYYSSEAHFRRLAQYETSVYTWCECEAELKDVTTLSGCRAFC</sequence>
<name>A0A9P4SEX8_9PEZI</name>
<evidence type="ECO:0000313" key="4">
    <source>
        <dbReference type="EMBL" id="KAF2841596.1"/>
    </source>
</evidence>
<evidence type="ECO:0000313" key="5">
    <source>
        <dbReference type="Proteomes" id="UP000799429"/>
    </source>
</evidence>
<dbReference type="Proteomes" id="UP000799429">
    <property type="component" value="Unassembled WGS sequence"/>
</dbReference>
<gene>
    <name evidence="4" type="ORF">M501DRAFT_929521</name>
</gene>
<accession>A0A9P4SEX8</accession>
<dbReference type="AlphaFoldDB" id="A0A9P4SEX8"/>